<dbReference type="GeneID" id="83215211"/>
<dbReference type="InterPro" id="IPR013087">
    <property type="entry name" value="Znf_C2H2_type"/>
</dbReference>
<dbReference type="GO" id="GO:0005634">
    <property type="term" value="C:nucleus"/>
    <property type="evidence" value="ECO:0007669"/>
    <property type="project" value="UniProtKB-SubCell"/>
</dbReference>
<name>A0AAD7XXI2_9FUNG</name>
<gene>
    <name evidence="11" type="ORF">O0I10_007804</name>
</gene>
<evidence type="ECO:0000256" key="5">
    <source>
        <dbReference type="ARBA" id="ARBA00023015"/>
    </source>
</evidence>
<dbReference type="PANTHER" id="PTHR46179">
    <property type="entry name" value="ZINC FINGER PROTEIN"/>
    <property type="match status" value="1"/>
</dbReference>
<keyword evidence="3 8" id="KW-0863">Zinc-finger</keyword>
<dbReference type="PROSITE" id="PS50157">
    <property type="entry name" value="ZINC_FINGER_C2H2_2"/>
    <property type="match status" value="1"/>
</dbReference>
<evidence type="ECO:0000313" key="12">
    <source>
        <dbReference type="Proteomes" id="UP001234581"/>
    </source>
</evidence>
<feature type="compositionally biased region" description="Low complexity" evidence="9">
    <location>
        <begin position="166"/>
        <end position="176"/>
    </location>
</feature>
<dbReference type="AlphaFoldDB" id="A0AAD7XXI2"/>
<dbReference type="SMART" id="SM00355">
    <property type="entry name" value="ZnF_C2H2"/>
    <property type="match status" value="4"/>
</dbReference>
<evidence type="ECO:0000256" key="6">
    <source>
        <dbReference type="ARBA" id="ARBA00023163"/>
    </source>
</evidence>
<evidence type="ECO:0000256" key="9">
    <source>
        <dbReference type="SAM" id="MobiDB-lite"/>
    </source>
</evidence>
<dbReference type="InterPro" id="IPR051061">
    <property type="entry name" value="Zinc_finger_trans_reg"/>
</dbReference>
<dbReference type="Proteomes" id="UP001234581">
    <property type="component" value="Unassembled WGS sequence"/>
</dbReference>
<dbReference type="GO" id="GO:0008270">
    <property type="term" value="F:zinc ion binding"/>
    <property type="evidence" value="ECO:0007669"/>
    <property type="project" value="UniProtKB-KW"/>
</dbReference>
<evidence type="ECO:0000313" key="11">
    <source>
        <dbReference type="EMBL" id="KAJ8656481.1"/>
    </source>
</evidence>
<sequence>METTHFQVPSVQSSEAKPAAQHVLKVEPFRIPQQQQQQQQQTCYSSTWAYPQHFLPPIKGYNRSYEHPLSIDNPHDSLSTLIDIVYPPHQCSLCDHVSTTSTEARNHHRERHSSIPQFSCLHPHCDLVFKTRAALFYHVQQSHLVICTTNTDNIYTQQDCISPISTPVDTLSSSSPSPKPDTPSSRKSDAYSPSWRVSSFPRISTNRAPRGSKKITLSPHIDSRLNAIYPPLQCPSCHQKFNRKTNVIKHLTDEHYGEEPYRCVIPGCTHPKYYATREGLVYHTLRAHDSNSSTKTTFTASSTTT</sequence>
<feature type="domain" description="C2H2-type" evidence="10">
    <location>
        <begin position="232"/>
        <end position="260"/>
    </location>
</feature>
<dbReference type="InterPro" id="IPR036236">
    <property type="entry name" value="Znf_C2H2_sf"/>
</dbReference>
<evidence type="ECO:0000256" key="2">
    <source>
        <dbReference type="ARBA" id="ARBA00022723"/>
    </source>
</evidence>
<evidence type="ECO:0000256" key="3">
    <source>
        <dbReference type="ARBA" id="ARBA00022771"/>
    </source>
</evidence>
<reference evidence="11 12" key="1">
    <citation type="submission" date="2023-03" db="EMBL/GenBank/DDBJ databases">
        <title>Genome sequence of Lichtheimia ornata CBS 291.66.</title>
        <authorList>
            <person name="Mohabir J.T."/>
            <person name="Shea T.P."/>
            <person name="Kurbessoian T."/>
            <person name="Berby B."/>
            <person name="Fontaine J."/>
            <person name="Livny J."/>
            <person name="Gnirke A."/>
            <person name="Stajich J.E."/>
            <person name="Cuomo C.A."/>
        </authorList>
    </citation>
    <scope>NUCLEOTIDE SEQUENCE [LARGE SCALE GENOMIC DNA]</scope>
    <source>
        <strain evidence="11">CBS 291.66</strain>
    </source>
</reference>
<evidence type="ECO:0000256" key="1">
    <source>
        <dbReference type="ARBA" id="ARBA00004123"/>
    </source>
</evidence>
<keyword evidence="4" id="KW-0862">Zinc</keyword>
<keyword evidence="6" id="KW-0804">Transcription</keyword>
<keyword evidence="12" id="KW-1185">Reference proteome</keyword>
<keyword evidence="7" id="KW-0539">Nucleus</keyword>
<evidence type="ECO:0000256" key="4">
    <source>
        <dbReference type="ARBA" id="ARBA00022833"/>
    </source>
</evidence>
<keyword evidence="2" id="KW-0479">Metal-binding</keyword>
<comment type="subcellular location">
    <subcellularLocation>
        <location evidence="1">Nucleus</location>
    </subcellularLocation>
</comment>
<comment type="caution">
    <text evidence="11">The sequence shown here is derived from an EMBL/GenBank/DDBJ whole genome shotgun (WGS) entry which is preliminary data.</text>
</comment>
<keyword evidence="5" id="KW-0805">Transcription regulation</keyword>
<dbReference type="PANTHER" id="PTHR46179:SF13">
    <property type="entry name" value="C2H2-TYPE DOMAIN-CONTAINING PROTEIN"/>
    <property type="match status" value="1"/>
</dbReference>
<dbReference type="EMBL" id="JARTCD010000039">
    <property type="protein sequence ID" value="KAJ8656481.1"/>
    <property type="molecule type" value="Genomic_DNA"/>
</dbReference>
<dbReference type="SUPFAM" id="SSF57667">
    <property type="entry name" value="beta-beta-alpha zinc fingers"/>
    <property type="match status" value="1"/>
</dbReference>
<evidence type="ECO:0000256" key="8">
    <source>
        <dbReference type="PROSITE-ProRule" id="PRU00042"/>
    </source>
</evidence>
<proteinExistence type="predicted"/>
<protein>
    <recommendedName>
        <fullName evidence="10">C2H2-type domain-containing protein</fullName>
    </recommendedName>
</protein>
<evidence type="ECO:0000256" key="7">
    <source>
        <dbReference type="ARBA" id="ARBA00023242"/>
    </source>
</evidence>
<dbReference type="PROSITE" id="PS00028">
    <property type="entry name" value="ZINC_FINGER_C2H2_1"/>
    <property type="match status" value="2"/>
</dbReference>
<organism evidence="11 12">
    <name type="scientific">Lichtheimia ornata</name>
    <dbReference type="NCBI Taxonomy" id="688661"/>
    <lineage>
        <taxon>Eukaryota</taxon>
        <taxon>Fungi</taxon>
        <taxon>Fungi incertae sedis</taxon>
        <taxon>Mucoromycota</taxon>
        <taxon>Mucoromycotina</taxon>
        <taxon>Mucoromycetes</taxon>
        <taxon>Mucorales</taxon>
        <taxon>Lichtheimiaceae</taxon>
        <taxon>Lichtheimia</taxon>
    </lineage>
</organism>
<evidence type="ECO:0000259" key="10">
    <source>
        <dbReference type="PROSITE" id="PS50157"/>
    </source>
</evidence>
<dbReference type="Gene3D" id="3.30.160.60">
    <property type="entry name" value="Classic Zinc Finger"/>
    <property type="match status" value="1"/>
</dbReference>
<feature type="region of interest" description="Disordered" evidence="9">
    <location>
        <begin position="166"/>
        <end position="194"/>
    </location>
</feature>
<accession>A0AAD7XXI2</accession>
<dbReference type="RefSeq" id="XP_058341394.1">
    <property type="nucleotide sequence ID" value="XM_058487816.1"/>
</dbReference>
<dbReference type="GO" id="GO:0006357">
    <property type="term" value="P:regulation of transcription by RNA polymerase II"/>
    <property type="evidence" value="ECO:0007669"/>
    <property type="project" value="TreeGrafter"/>
</dbReference>